<reference evidence="1 2" key="1">
    <citation type="submission" date="2014-07" db="EMBL/GenBank/DDBJ databases">
        <title>Genome of Flavobacterium reichenbachii LMG 25512.</title>
        <authorList>
            <person name="Stropko S.J."/>
            <person name="Pipes S.E."/>
            <person name="Newman J.D."/>
        </authorList>
    </citation>
    <scope>NUCLEOTIDE SEQUENCE [LARGE SCALE GENOMIC DNA]</scope>
    <source>
        <strain evidence="1 2">LMG 25512</strain>
    </source>
</reference>
<dbReference type="RefSeq" id="WP_035689937.1">
    <property type="nucleotide sequence ID" value="NZ_JPRL01000004.1"/>
</dbReference>
<dbReference type="EMBL" id="JPRL01000004">
    <property type="protein sequence ID" value="KFF02627.1"/>
    <property type="molecule type" value="Genomic_DNA"/>
</dbReference>
<evidence type="ECO:0000313" key="2">
    <source>
        <dbReference type="Proteomes" id="UP000028715"/>
    </source>
</evidence>
<accession>A0A085ZDW3</accession>
<protein>
    <submittedName>
        <fullName evidence="1">Uncharacterized protein</fullName>
    </submittedName>
</protein>
<evidence type="ECO:0000313" key="1">
    <source>
        <dbReference type="EMBL" id="KFF02627.1"/>
    </source>
</evidence>
<gene>
    <name evidence="1" type="ORF">IW19_23460</name>
</gene>
<dbReference type="OrthoDB" id="1424789at2"/>
<comment type="caution">
    <text evidence="1">The sequence shown here is derived from an EMBL/GenBank/DDBJ whole genome shotgun (WGS) entry which is preliminary data.</text>
</comment>
<sequence length="220" mass="25213">MITFKISKDVEDHIKKVSPYGRIVGDWTGSFSIDKEDLTSVSMINLLKKMLSISGKPPKLLMSDMRRIKTNDYATWVAYEEDFDLWLNNLEVIEDSIESTLADYYFDVCLEGKEKHVIKEGISFLLTADDYPTSSISLSLWMHINVFSEQIWAGVDEVLDQPNKPLLGKEYAAYNRNVLKNILEQIKKDFGIEQPFTFESLNMSGACATGFKDDCSQFRF</sequence>
<dbReference type="AlphaFoldDB" id="A0A085ZDW3"/>
<organism evidence="1 2">
    <name type="scientific">Flavobacterium reichenbachii</name>
    <dbReference type="NCBI Taxonomy" id="362418"/>
    <lineage>
        <taxon>Bacteria</taxon>
        <taxon>Pseudomonadati</taxon>
        <taxon>Bacteroidota</taxon>
        <taxon>Flavobacteriia</taxon>
        <taxon>Flavobacteriales</taxon>
        <taxon>Flavobacteriaceae</taxon>
        <taxon>Flavobacterium</taxon>
    </lineage>
</organism>
<proteinExistence type="predicted"/>
<name>A0A085ZDW3_9FLAO</name>
<dbReference type="Proteomes" id="UP000028715">
    <property type="component" value="Unassembled WGS sequence"/>
</dbReference>
<keyword evidence="2" id="KW-1185">Reference proteome</keyword>